<dbReference type="OMA" id="QPWLLVC"/>
<comment type="similarity">
    <text evidence="2 6">Belongs to the nematode receptor-like protein srg family.</text>
</comment>
<keyword evidence="4 6" id="KW-1133">Transmembrane helix</keyword>
<dbReference type="GO" id="GO:0007606">
    <property type="term" value="P:sensory perception of chemical stimulus"/>
    <property type="evidence" value="ECO:0007669"/>
    <property type="project" value="UniProtKB-UniRule"/>
</dbReference>
<organism evidence="7 8">
    <name type="scientific">Meloidogyne hapla</name>
    <name type="common">Root-knot nematode worm</name>
    <dbReference type="NCBI Taxonomy" id="6305"/>
    <lineage>
        <taxon>Eukaryota</taxon>
        <taxon>Metazoa</taxon>
        <taxon>Ecdysozoa</taxon>
        <taxon>Nematoda</taxon>
        <taxon>Chromadorea</taxon>
        <taxon>Rhabditida</taxon>
        <taxon>Tylenchina</taxon>
        <taxon>Tylenchomorpha</taxon>
        <taxon>Tylenchoidea</taxon>
        <taxon>Meloidogynidae</taxon>
        <taxon>Meloidogyninae</taxon>
        <taxon>Meloidogyne</taxon>
    </lineage>
</organism>
<dbReference type="Proteomes" id="UP000095281">
    <property type="component" value="Unplaced"/>
</dbReference>
<evidence type="ECO:0000313" key="8">
    <source>
        <dbReference type="WBParaSite" id="MhA1_Contig917.frz3.gene12"/>
    </source>
</evidence>
<dbReference type="Gene3D" id="1.20.1070.10">
    <property type="entry name" value="Rhodopsin 7-helix transmembrane proteins"/>
    <property type="match status" value="1"/>
</dbReference>
<feature type="transmembrane region" description="Helical" evidence="6">
    <location>
        <begin position="232"/>
        <end position="260"/>
    </location>
</feature>
<feature type="transmembrane region" description="Helical" evidence="6">
    <location>
        <begin position="22"/>
        <end position="45"/>
    </location>
</feature>
<dbReference type="AlphaFoldDB" id="A0A1I8C1B6"/>
<comment type="subcellular location">
    <subcellularLocation>
        <location evidence="1">Membrane</location>
        <topology evidence="1">Multi-pass membrane protein</topology>
    </subcellularLocation>
</comment>
<reference evidence="8" key="1">
    <citation type="submission" date="2016-11" db="UniProtKB">
        <authorList>
            <consortium name="WormBaseParasite"/>
        </authorList>
    </citation>
    <scope>IDENTIFICATION</scope>
</reference>
<evidence type="ECO:0000256" key="2">
    <source>
        <dbReference type="ARBA" id="ARBA00005692"/>
    </source>
</evidence>
<feature type="transmembrane region" description="Helical" evidence="6">
    <location>
        <begin position="57"/>
        <end position="77"/>
    </location>
</feature>
<keyword evidence="3 6" id="KW-0812">Transmembrane</keyword>
<evidence type="ECO:0000256" key="5">
    <source>
        <dbReference type="ARBA" id="ARBA00023136"/>
    </source>
</evidence>
<keyword evidence="7" id="KW-1185">Reference proteome</keyword>
<evidence type="ECO:0000256" key="3">
    <source>
        <dbReference type="ARBA" id="ARBA00022692"/>
    </source>
</evidence>
<evidence type="ECO:0000256" key="1">
    <source>
        <dbReference type="ARBA" id="ARBA00004141"/>
    </source>
</evidence>
<name>A0A1I8C1B6_MELHA</name>
<evidence type="ECO:0000313" key="7">
    <source>
        <dbReference type="Proteomes" id="UP000095281"/>
    </source>
</evidence>
<sequence length="343" mass="40039">MNTTWIFNFFNTLSQSVIPPNIIALLIVIPSAILYITELGIIFNFKKTFKSSFFKLFVARTISSILGLISQCLYIRFGRVGFFLSIYLKLPGIYLAIFNFMTNHFFFVENMSTAMLLINRLTALLWPLKYERIWKKLWVWSIILLYILPLPLTWHCFFSEVVVWVHDDNKTFTLFTQMKPDDLNDPLITSWFSMFFTIICLVINLGCLFVYKRTKIISSQQTESKQKMETRLTIYSLLTFCGQLLYSVYMIILYISAFQLQNLIDTDLAELIFLAVFNQLAWVNDICTIAIPSFLLLWASELMNSHIYSLIRIICFLPKENNNAVMVIPKQAFTSSTTQKQTK</sequence>
<feature type="transmembrane region" description="Helical" evidence="6">
    <location>
        <begin position="188"/>
        <end position="211"/>
    </location>
</feature>
<feature type="transmembrane region" description="Helical" evidence="6">
    <location>
        <begin position="280"/>
        <end position="299"/>
    </location>
</feature>
<keyword evidence="5 6" id="KW-0472">Membrane</keyword>
<dbReference type="GO" id="GO:0004888">
    <property type="term" value="F:transmembrane signaling receptor activity"/>
    <property type="evidence" value="ECO:0007669"/>
    <property type="project" value="InterPro"/>
</dbReference>
<evidence type="ECO:0000256" key="4">
    <source>
        <dbReference type="ARBA" id="ARBA00022989"/>
    </source>
</evidence>
<dbReference type="Pfam" id="PF02118">
    <property type="entry name" value="Srg"/>
    <property type="match status" value="1"/>
</dbReference>
<feature type="transmembrane region" description="Helical" evidence="6">
    <location>
        <begin position="97"/>
        <end position="118"/>
    </location>
</feature>
<dbReference type="GO" id="GO:0016020">
    <property type="term" value="C:membrane"/>
    <property type="evidence" value="ECO:0007669"/>
    <property type="project" value="UniProtKB-SubCell"/>
</dbReference>
<dbReference type="PANTHER" id="PTHR31627:SF43">
    <property type="entry name" value="SERPENTINE RECEPTOR CLASS GAMMA-15"/>
    <property type="match status" value="1"/>
</dbReference>
<proteinExistence type="inferred from homology"/>
<protein>
    <recommendedName>
        <fullName evidence="6">Serpentine receptor class gamma</fullName>
    </recommendedName>
</protein>
<dbReference type="PANTHER" id="PTHR31627">
    <property type="entry name" value="SERPENTINE RECEPTOR CLASS GAMMA-RELATED"/>
    <property type="match status" value="1"/>
</dbReference>
<dbReference type="InterPro" id="IPR000609">
    <property type="entry name" value="7TM_GPCR_serpentine_rcpt_Srg"/>
</dbReference>
<feature type="transmembrane region" description="Helical" evidence="6">
    <location>
        <begin position="138"/>
        <end position="165"/>
    </location>
</feature>
<dbReference type="InterPro" id="IPR051119">
    <property type="entry name" value="Nematode_SR-like"/>
</dbReference>
<accession>A0A1I8C1B6</accession>
<evidence type="ECO:0000256" key="6">
    <source>
        <dbReference type="RuleBase" id="RU280813"/>
    </source>
</evidence>
<dbReference type="WBParaSite" id="MhA1_Contig917.frz3.gene12">
    <property type="protein sequence ID" value="MhA1_Contig917.frz3.gene12"/>
    <property type="gene ID" value="MhA1_Contig917.frz3.gene12"/>
</dbReference>